<dbReference type="InterPro" id="IPR003735">
    <property type="entry name" value="Metal_Tscrpt_repr"/>
</dbReference>
<protein>
    <submittedName>
        <fullName evidence="1">DNA-binding transcriptional regulator, FrmR family</fullName>
    </submittedName>
</protein>
<dbReference type="RefSeq" id="WP_092592634.1">
    <property type="nucleotide sequence ID" value="NZ_FMWL01000019.1"/>
</dbReference>
<dbReference type="InterPro" id="IPR038390">
    <property type="entry name" value="Metal_Tscrpt_repr_sf"/>
</dbReference>
<dbReference type="Pfam" id="PF02583">
    <property type="entry name" value="Trns_repr_metal"/>
    <property type="match status" value="1"/>
</dbReference>
<proteinExistence type="predicted"/>
<gene>
    <name evidence="1" type="ORF">SAMN03080599_02846</name>
</gene>
<organism evidence="1 2">
    <name type="scientific">Acidaminobacter hydrogenoformans DSM 2784</name>
    <dbReference type="NCBI Taxonomy" id="1120920"/>
    <lineage>
        <taxon>Bacteria</taxon>
        <taxon>Bacillati</taxon>
        <taxon>Bacillota</taxon>
        <taxon>Clostridia</taxon>
        <taxon>Peptostreptococcales</taxon>
        <taxon>Acidaminobacteraceae</taxon>
        <taxon>Acidaminobacter</taxon>
    </lineage>
</organism>
<dbReference type="OrthoDB" id="9811244at2"/>
<dbReference type="GO" id="GO:0045892">
    <property type="term" value="P:negative regulation of DNA-templated transcription"/>
    <property type="evidence" value="ECO:0007669"/>
    <property type="project" value="UniProtKB-ARBA"/>
</dbReference>
<keyword evidence="2" id="KW-1185">Reference proteome</keyword>
<dbReference type="AlphaFoldDB" id="A0A1G5S5S0"/>
<reference evidence="1 2" key="1">
    <citation type="submission" date="2016-10" db="EMBL/GenBank/DDBJ databases">
        <authorList>
            <person name="de Groot N.N."/>
        </authorList>
    </citation>
    <scope>NUCLEOTIDE SEQUENCE [LARGE SCALE GENOMIC DNA]</scope>
    <source>
        <strain evidence="1 2">DSM 2784</strain>
    </source>
</reference>
<dbReference type="Proteomes" id="UP000199208">
    <property type="component" value="Unassembled WGS sequence"/>
</dbReference>
<dbReference type="PANTHER" id="PTHR33677">
    <property type="entry name" value="TRANSCRIPTIONAL REPRESSOR FRMR-RELATED"/>
    <property type="match status" value="1"/>
</dbReference>
<evidence type="ECO:0000313" key="2">
    <source>
        <dbReference type="Proteomes" id="UP000199208"/>
    </source>
</evidence>
<evidence type="ECO:0000313" key="1">
    <source>
        <dbReference type="EMBL" id="SCZ81538.1"/>
    </source>
</evidence>
<dbReference type="Gene3D" id="1.20.58.1000">
    <property type="entry name" value="Metal-sensitive repressor, helix protomer"/>
    <property type="match status" value="1"/>
</dbReference>
<sequence length="104" mass="12050">MTKLEEIQNQFSDQYESNEEIMRRLRRIEGQIKGIQRMVEQEKPCRDVLTQVSAVRAATNKVGSAILEKYYRRSMVEIAAGEHPDEAMDELLDTIQKFLGFVEA</sequence>
<dbReference type="GO" id="GO:0003677">
    <property type="term" value="F:DNA binding"/>
    <property type="evidence" value="ECO:0007669"/>
    <property type="project" value="UniProtKB-KW"/>
</dbReference>
<name>A0A1G5S5S0_9FIRM</name>
<dbReference type="GO" id="GO:0046872">
    <property type="term" value="F:metal ion binding"/>
    <property type="evidence" value="ECO:0007669"/>
    <property type="project" value="InterPro"/>
</dbReference>
<dbReference type="STRING" id="1120920.SAMN03080599_02846"/>
<accession>A0A1G5S5S0</accession>
<dbReference type="PANTHER" id="PTHR33677:SF3">
    <property type="entry name" value="COPPER-SENSING TRANSCRIPTIONAL REPRESSOR RICR"/>
    <property type="match status" value="1"/>
</dbReference>
<keyword evidence="1" id="KW-0238">DNA-binding</keyword>
<dbReference type="EMBL" id="FMWL01000019">
    <property type="protein sequence ID" value="SCZ81538.1"/>
    <property type="molecule type" value="Genomic_DNA"/>
</dbReference>
<dbReference type="CDD" id="cd10148">
    <property type="entry name" value="CsoR-like_DUF156"/>
    <property type="match status" value="1"/>
</dbReference>